<accession>A0A8K0UVN3</accession>
<evidence type="ECO:0000256" key="1">
    <source>
        <dbReference type="SAM" id="MobiDB-lite"/>
    </source>
</evidence>
<reference evidence="2" key="1">
    <citation type="journal article" date="2021" name="New Phytol.">
        <title>Evolutionary innovations through gain and loss of genes in the ectomycorrhizal Boletales.</title>
        <authorList>
            <person name="Wu G."/>
            <person name="Miyauchi S."/>
            <person name="Morin E."/>
            <person name="Kuo A."/>
            <person name="Drula E."/>
            <person name="Varga T."/>
            <person name="Kohler A."/>
            <person name="Feng B."/>
            <person name="Cao Y."/>
            <person name="Lipzen A."/>
            <person name="Daum C."/>
            <person name="Hundley H."/>
            <person name="Pangilinan J."/>
            <person name="Johnson J."/>
            <person name="Barry K."/>
            <person name="LaButti K."/>
            <person name="Ng V."/>
            <person name="Ahrendt S."/>
            <person name="Min B."/>
            <person name="Choi I.G."/>
            <person name="Park H."/>
            <person name="Plett J.M."/>
            <person name="Magnuson J."/>
            <person name="Spatafora J.W."/>
            <person name="Nagy L.G."/>
            <person name="Henrissat B."/>
            <person name="Grigoriev I.V."/>
            <person name="Yang Z.L."/>
            <person name="Xu J."/>
            <person name="Martin F.M."/>
        </authorList>
    </citation>
    <scope>NUCLEOTIDE SEQUENCE</scope>
    <source>
        <strain evidence="2">KKN 215</strain>
    </source>
</reference>
<proteinExistence type="predicted"/>
<evidence type="ECO:0000313" key="3">
    <source>
        <dbReference type="Proteomes" id="UP000813824"/>
    </source>
</evidence>
<protein>
    <submittedName>
        <fullName evidence="2">Uncharacterized protein</fullName>
    </submittedName>
</protein>
<gene>
    <name evidence="2" type="ORF">BXZ70DRAFT_905469</name>
</gene>
<dbReference type="EMBL" id="JAEVFJ010000007">
    <property type="protein sequence ID" value="KAH8103556.1"/>
    <property type="molecule type" value="Genomic_DNA"/>
</dbReference>
<feature type="compositionally biased region" description="Basic and acidic residues" evidence="1">
    <location>
        <begin position="151"/>
        <end position="163"/>
    </location>
</feature>
<name>A0A8K0UVN3_9AGAR</name>
<keyword evidence="3" id="KW-1185">Reference proteome</keyword>
<sequence>MGGLRLPLNRETIRTRTWTAGAGGAWEVCVVVCLHMCGRMGSRIHTVTRVPVTREEKFRRHGSYHAAPAASWVFSSLKDDGFAMHKNREVSEVQAGTKKTNRHKYLRRVRGGWGGDRDVKQDIRGRGRLRGWCKCESRVEREMQTITRIQNTEDKQEEKKTKEVGQSGSGKGEDEVRRDDGRPKENTGGQEGGGRWEASRTPNHYDGGTNK</sequence>
<organism evidence="2 3">
    <name type="scientific">Cristinia sonorae</name>
    <dbReference type="NCBI Taxonomy" id="1940300"/>
    <lineage>
        <taxon>Eukaryota</taxon>
        <taxon>Fungi</taxon>
        <taxon>Dikarya</taxon>
        <taxon>Basidiomycota</taxon>
        <taxon>Agaricomycotina</taxon>
        <taxon>Agaricomycetes</taxon>
        <taxon>Agaricomycetidae</taxon>
        <taxon>Agaricales</taxon>
        <taxon>Pleurotineae</taxon>
        <taxon>Stephanosporaceae</taxon>
        <taxon>Cristinia</taxon>
    </lineage>
</organism>
<feature type="compositionally biased region" description="Basic and acidic residues" evidence="1">
    <location>
        <begin position="171"/>
        <end position="185"/>
    </location>
</feature>
<dbReference type="AlphaFoldDB" id="A0A8K0UVN3"/>
<feature type="region of interest" description="Disordered" evidence="1">
    <location>
        <begin position="146"/>
        <end position="211"/>
    </location>
</feature>
<evidence type="ECO:0000313" key="2">
    <source>
        <dbReference type="EMBL" id="KAH8103556.1"/>
    </source>
</evidence>
<comment type="caution">
    <text evidence="2">The sequence shown here is derived from an EMBL/GenBank/DDBJ whole genome shotgun (WGS) entry which is preliminary data.</text>
</comment>
<dbReference type="Proteomes" id="UP000813824">
    <property type="component" value="Unassembled WGS sequence"/>
</dbReference>